<feature type="domain" description="N-acetyltransferase" evidence="3">
    <location>
        <begin position="12"/>
        <end position="155"/>
    </location>
</feature>
<accession>A0A542YJ63</accession>
<evidence type="ECO:0000256" key="2">
    <source>
        <dbReference type="ARBA" id="ARBA00023315"/>
    </source>
</evidence>
<dbReference type="SUPFAM" id="SSF55729">
    <property type="entry name" value="Acyl-CoA N-acyltransferases (Nat)"/>
    <property type="match status" value="1"/>
</dbReference>
<evidence type="ECO:0000313" key="4">
    <source>
        <dbReference type="EMBL" id="TQL48130.1"/>
    </source>
</evidence>
<comment type="caution">
    <text evidence="4">The sequence shown here is derived from an EMBL/GenBank/DDBJ whole genome shotgun (WGS) entry which is preliminary data.</text>
</comment>
<dbReference type="OrthoDB" id="9789603at2"/>
<sequence>MSTTVETSVTRTRIRSASAADAAGVFALVEQLADSYVVERSAFESAFAEAIDERSHTVLLVAEAGDSRIVGYALMTVARLLYTKDDAAQIQELIVDSAARGSGVGSRLVYAVEDICRARGLSQLSVASSRAPGFYDRLDYRSTADFLKKVFDSEH</sequence>
<dbReference type="GO" id="GO:0016747">
    <property type="term" value="F:acyltransferase activity, transferring groups other than amino-acyl groups"/>
    <property type="evidence" value="ECO:0007669"/>
    <property type="project" value="InterPro"/>
</dbReference>
<keyword evidence="1 4" id="KW-0808">Transferase</keyword>
<dbReference type="PANTHER" id="PTHR43877">
    <property type="entry name" value="AMINOALKYLPHOSPHONATE N-ACETYLTRANSFERASE-RELATED-RELATED"/>
    <property type="match status" value="1"/>
</dbReference>
<organism evidence="4 5">
    <name type="scientific">Homoserinimonas aerilata</name>
    <dbReference type="NCBI Taxonomy" id="1162970"/>
    <lineage>
        <taxon>Bacteria</taxon>
        <taxon>Bacillati</taxon>
        <taxon>Actinomycetota</taxon>
        <taxon>Actinomycetes</taxon>
        <taxon>Micrococcales</taxon>
        <taxon>Microbacteriaceae</taxon>
        <taxon>Homoserinimonas</taxon>
    </lineage>
</organism>
<dbReference type="CDD" id="cd04301">
    <property type="entry name" value="NAT_SF"/>
    <property type="match status" value="1"/>
</dbReference>
<dbReference type="InterPro" id="IPR050832">
    <property type="entry name" value="Bact_Acetyltransf"/>
</dbReference>
<keyword evidence="2" id="KW-0012">Acyltransferase</keyword>
<dbReference type="PANTHER" id="PTHR43877:SF1">
    <property type="entry name" value="ACETYLTRANSFERASE"/>
    <property type="match status" value="1"/>
</dbReference>
<name>A0A542YJ63_9MICO</name>
<gene>
    <name evidence="4" type="ORF">FB562_1212</name>
</gene>
<dbReference type="Proteomes" id="UP000317998">
    <property type="component" value="Unassembled WGS sequence"/>
</dbReference>
<keyword evidence="5" id="KW-1185">Reference proteome</keyword>
<protein>
    <submittedName>
        <fullName evidence="4">N-acetylglutamate synthase-like GNAT family acetyltransferase</fullName>
    </submittedName>
</protein>
<proteinExistence type="predicted"/>
<dbReference type="AlphaFoldDB" id="A0A542YJ63"/>
<reference evidence="4 5" key="1">
    <citation type="submission" date="2019-06" db="EMBL/GenBank/DDBJ databases">
        <title>Sequencing the genomes of 1000 actinobacteria strains.</title>
        <authorList>
            <person name="Klenk H.-P."/>
        </authorList>
    </citation>
    <scope>NUCLEOTIDE SEQUENCE [LARGE SCALE GENOMIC DNA]</scope>
    <source>
        <strain evidence="4 5">DSM 26477</strain>
    </source>
</reference>
<dbReference type="Pfam" id="PF00583">
    <property type="entry name" value="Acetyltransf_1"/>
    <property type="match status" value="1"/>
</dbReference>
<evidence type="ECO:0000259" key="3">
    <source>
        <dbReference type="PROSITE" id="PS51186"/>
    </source>
</evidence>
<dbReference type="InterPro" id="IPR016181">
    <property type="entry name" value="Acyl_CoA_acyltransferase"/>
</dbReference>
<dbReference type="EMBL" id="VFOM01000001">
    <property type="protein sequence ID" value="TQL48130.1"/>
    <property type="molecule type" value="Genomic_DNA"/>
</dbReference>
<dbReference type="PROSITE" id="PS51186">
    <property type="entry name" value="GNAT"/>
    <property type="match status" value="1"/>
</dbReference>
<evidence type="ECO:0000256" key="1">
    <source>
        <dbReference type="ARBA" id="ARBA00022679"/>
    </source>
</evidence>
<dbReference type="Gene3D" id="3.40.630.30">
    <property type="match status" value="1"/>
</dbReference>
<dbReference type="InterPro" id="IPR000182">
    <property type="entry name" value="GNAT_dom"/>
</dbReference>
<evidence type="ECO:0000313" key="5">
    <source>
        <dbReference type="Proteomes" id="UP000317998"/>
    </source>
</evidence>